<reference evidence="3" key="1">
    <citation type="submission" date="2016-11" db="UniProtKB">
        <authorList>
            <consortium name="WormBaseParasite"/>
        </authorList>
    </citation>
    <scope>IDENTIFICATION</scope>
</reference>
<dbReference type="PANTHER" id="PTHR23503:SF17">
    <property type="entry name" value="MAJOR FACILITATOR SUPERFAMILY (MFS) PROFILE DOMAIN-CONTAINING PROTEIN"/>
    <property type="match status" value="1"/>
</dbReference>
<dbReference type="InterPro" id="IPR045263">
    <property type="entry name" value="GLUT"/>
</dbReference>
<dbReference type="Gene3D" id="1.20.1250.20">
    <property type="entry name" value="MFS general substrate transporter like domains"/>
    <property type="match status" value="1"/>
</dbReference>
<dbReference type="WBParaSite" id="Hba_12482">
    <property type="protein sequence ID" value="Hba_12482"/>
    <property type="gene ID" value="Hba_12482"/>
</dbReference>
<dbReference type="GO" id="GO:0015149">
    <property type="term" value="F:hexose transmembrane transporter activity"/>
    <property type="evidence" value="ECO:0007669"/>
    <property type="project" value="TreeGrafter"/>
</dbReference>
<dbReference type="Proteomes" id="UP000095283">
    <property type="component" value="Unplaced"/>
</dbReference>
<dbReference type="PANTHER" id="PTHR23503">
    <property type="entry name" value="SOLUTE CARRIER FAMILY 2"/>
    <property type="match status" value="1"/>
</dbReference>
<evidence type="ECO:0000313" key="3">
    <source>
        <dbReference type="WBParaSite" id="Hba_12482"/>
    </source>
</evidence>
<keyword evidence="1" id="KW-1133">Transmembrane helix</keyword>
<evidence type="ECO:0000256" key="1">
    <source>
        <dbReference type="SAM" id="Phobius"/>
    </source>
</evidence>
<keyword evidence="1" id="KW-0812">Transmembrane</keyword>
<protein>
    <submittedName>
        <fullName evidence="3">MFS domain-containing protein</fullName>
    </submittedName>
</protein>
<feature type="transmembrane region" description="Helical" evidence="1">
    <location>
        <begin position="7"/>
        <end position="27"/>
    </location>
</feature>
<sequence length="212" mass="23291">MSRRIPSLRMVFVALVVSLGGSFHFGYQLALTNPAQEAFIQFLNETIGRQFVHHGSHELKASTLSIPSIWLYIISRVCMGLSVSLSLGLAALFLSEARYFCNINFNFSLSGERDGQSKVATSFSSNQVSVLLVAWIVALSCWKVKPTPGKARNPKECRGSIGMITGTCVQFGTVVGSVIAMPQIFGTFDLWSVLARSTENEPCLTLSYRRDI</sequence>
<evidence type="ECO:0000313" key="2">
    <source>
        <dbReference type="Proteomes" id="UP000095283"/>
    </source>
</evidence>
<accession>A0A1I7X4L2</accession>
<name>A0A1I7X4L2_HETBA</name>
<proteinExistence type="predicted"/>
<dbReference type="InterPro" id="IPR036259">
    <property type="entry name" value="MFS_trans_sf"/>
</dbReference>
<organism evidence="2 3">
    <name type="scientific">Heterorhabditis bacteriophora</name>
    <name type="common">Entomopathogenic nematode worm</name>
    <dbReference type="NCBI Taxonomy" id="37862"/>
    <lineage>
        <taxon>Eukaryota</taxon>
        <taxon>Metazoa</taxon>
        <taxon>Ecdysozoa</taxon>
        <taxon>Nematoda</taxon>
        <taxon>Chromadorea</taxon>
        <taxon>Rhabditida</taxon>
        <taxon>Rhabditina</taxon>
        <taxon>Rhabditomorpha</taxon>
        <taxon>Strongyloidea</taxon>
        <taxon>Heterorhabditidae</taxon>
        <taxon>Heterorhabditis</taxon>
    </lineage>
</organism>
<keyword evidence="1" id="KW-0472">Membrane</keyword>
<keyword evidence="2" id="KW-1185">Reference proteome</keyword>
<feature type="transmembrane region" description="Helical" evidence="1">
    <location>
        <begin position="69"/>
        <end position="94"/>
    </location>
</feature>
<dbReference type="AlphaFoldDB" id="A0A1I7X4L2"/>
<dbReference type="GO" id="GO:0016020">
    <property type="term" value="C:membrane"/>
    <property type="evidence" value="ECO:0007669"/>
    <property type="project" value="TreeGrafter"/>
</dbReference>